<dbReference type="PROSITE" id="PS00061">
    <property type="entry name" value="ADH_SHORT"/>
    <property type="match status" value="1"/>
</dbReference>
<reference evidence="8" key="1">
    <citation type="submission" date="2016-11" db="EMBL/GenBank/DDBJ databases">
        <authorList>
            <person name="Varghese N."/>
            <person name="Submissions S."/>
        </authorList>
    </citation>
    <scope>NUCLEOTIDE SEQUENCE [LARGE SCALE GENOMIC DNA]</scope>
    <source>
        <strain evidence="8">Sac-22</strain>
    </source>
</reference>
<keyword evidence="4" id="KW-0443">Lipid metabolism</keyword>
<dbReference type="AlphaFoldDB" id="A0A1M7QNL1"/>
<proteinExistence type="inferred from homology"/>
<dbReference type="PRINTS" id="PR00081">
    <property type="entry name" value="GDHRDH"/>
</dbReference>
<dbReference type="PANTHER" id="PTHR43180:SF28">
    <property type="entry name" value="NAD(P)-BINDING ROSSMANN-FOLD SUPERFAMILY PROTEIN"/>
    <property type="match status" value="1"/>
</dbReference>
<evidence type="ECO:0000256" key="5">
    <source>
        <dbReference type="ARBA" id="ARBA00023221"/>
    </source>
</evidence>
<gene>
    <name evidence="7" type="ORF">SAMN05192549_107349</name>
</gene>
<name>A0A1M7QNL1_9BURK</name>
<dbReference type="InterPro" id="IPR036291">
    <property type="entry name" value="NAD(P)-bd_dom_sf"/>
</dbReference>
<dbReference type="SUPFAM" id="SSF51735">
    <property type="entry name" value="NAD(P)-binding Rossmann-fold domains"/>
    <property type="match status" value="1"/>
</dbReference>
<dbReference type="InterPro" id="IPR057326">
    <property type="entry name" value="KR_dom"/>
</dbReference>
<dbReference type="OrthoDB" id="7064009at2"/>
<evidence type="ECO:0000313" key="7">
    <source>
        <dbReference type="EMBL" id="SHN32948.1"/>
    </source>
</evidence>
<dbReference type="GO" id="GO:0008202">
    <property type="term" value="P:steroid metabolic process"/>
    <property type="evidence" value="ECO:0007669"/>
    <property type="project" value="UniProtKB-KW"/>
</dbReference>
<evidence type="ECO:0000256" key="2">
    <source>
        <dbReference type="ARBA" id="ARBA00023002"/>
    </source>
</evidence>
<comment type="similarity">
    <text evidence="1">Belongs to the short-chain dehydrogenases/reductases (SDR) family.</text>
</comment>
<sequence length="259" mass="26430">MQQQGELAGKVALVTGGASGIGRATAELFAREGATVLIADRDSAAGELAVAAIIATGARASFIRTDVAVAADCAAAVAAAQSRYGRLDVLFNNAGITRRANVIDTTEQEWDQVMAVNVKSIFLMSKYAVPVMQQQGSGSIINTASGWGLVGGKDAVSYCASKGAVVIMTKAMAVDHGPQNIRVNCVCPGDTDTPMLRNEAHQLGLEETALVAAGAGRPLMRVGQPPEIAQAVLFLASDRASFVTGDALVVDGGGLAGSA</sequence>
<evidence type="ECO:0000256" key="3">
    <source>
        <dbReference type="ARBA" id="ARBA00023027"/>
    </source>
</evidence>
<dbReference type="EMBL" id="FRCX01000007">
    <property type="protein sequence ID" value="SHN32948.1"/>
    <property type="molecule type" value="Genomic_DNA"/>
</dbReference>
<organism evidence="7 8">
    <name type="scientific">Duganella sacchari</name>
    <dbReference type="NCBI Taxonomy" id="551987"/>
    <lineage>
        <taxon>Bacteria</taxon>
        <taxon>Pseudomonadati</taxon>
        <taxon>Pseudomonadota</taxon>
        <taxon>Betaproteobacteria</taxon>
        <taxon>Burkholderiales</taxon>
        <taxon>Oxalobacteraceae</taxon>
        <taxon>Telluria group</taxon>
        <taxon>Duganella</taxon>
    </lineage>
</organism>
<keyword evidence="2" id="KW-0560">Oxidoreductase</keyword>
<keyword evidence="5" id="KW-0753">Steroid metabolism</keyword>
<dbReference type="FunFam" id="3.40.50.720:FF:000084">
    <property type="entry name" value="Short-chain dehydrogenase reductase"/>
    <property type="match status" value="1"/>
</dbReference>
<evidence type="ECO:0000256" key="1">
    <source>
        <dbReference type="ARBA" id="ARBA00006484"/>
    </source>
</evidence>
<dbReference type="Pfam" id="PF13561">
    <property type="entry name" value="adh_short_C2"/>
    <property type="match status" value="1"/>
</dbReference>
<dbReference type="PANTHER" id="PTHR43180">
    <property type="entry name" value="3-OXOACYL-(ACYL-CARRIER-PROTEIN) REDUCTASE (AFU_ORTHOLOGUE AFUA_6G11210)"/>
    <property type="match status" value="1"/>
</dbReference>
<keyword evidence="8" id="KW-1185">Reference proteome</keyword>
<keyword evidence="3" id="KW-0520">NAD</keyword>
<dbReference type="Proteomes" id="UP000184339">
    <property type="component" value="Unassembled WGS sequence"/>
</dbReference>
<dbReference type="Gene3D" id="3.40.50.720">
    <property type="entry name" value="NAD(P)-binding Rossmann-like Domain"/>
    <property type="match status" value="1"/>
</dbReference>
<dbReference type="PRINTS" id="PR00080">
    <property type="entry name" value="SDRFAMILY"/>
</dbReference>
<dbReference type="GO" id="GO:0016491">
    <property type="term" value="F:oxidoreductase activity"/>
    <property type="evidence" value="ECO:0007669"/>
    <property type="project" value="UniProtKB-KW"/>
</dbReference>
<protein>
    <submittedName>
        <fullName evidence="7">NAD(P)-dependent dehydrogenase, short-chain alcohol dehydrogenase family</fullName>
    </submittedName>
</protein>
<dbReference type="InterPro" id="IPR020904">
    <property type="entry name" value="Sc_DH/Rdtase_CS"/>
</dbReference>
<evidence type="ECO:0000256" key="4">
    <source>
        <dbReference type="ARBA" id="ARBA00023098"/>
    </source>
</evidence>
<dbReference type="CDD" id="cd05233">
    <property type="entry name" value="SDR_c"/>
    <property type="match status" value="1"/>
</dbReference>
<feature type="domain" description="Ketoreductase" evidence="6">
    <location>
        <begin position="10"/>
        <end position="153"/>
    </location>
</feature>
<dbReference type="RefSeq" id="WP_072786668.1">
    <property type="nucleotide sequence ID" value="NZ_FRCX01000007.1"/>
</dbReference>
<evidence type="ECO:0000313" key="8">
    <source>
        <dbReference type="Proteomes" id="UP000184339"/>
    </source>
</evidence>
<dbReference type="NCBIfam" id="NF005559">
    <property type="entry name" value="PRK07231.1"/>
    <property type="match status" value="1"/>
</dbReference>
<dbReference type="InterPro" id="IPR002347">
    <property type="entry name" value="SDR_fam"/>
</dbReference>
<evidence type="ECO:0000259" key="6">
    <source>
        <dbReference type="SMART" id="SM00822"/>
    </source>
</evidence>
<dbReference type="STRING" id="551987.SAMN05192549_107349"/>
<dbReference type="SMART" id="SM00822">
    <property type="entry name" value="PKS_KR"/>
    <property type="match status" value="1"/>
</dbReference>
<accession>A0A1M7QNL1</accession>